<evidence type="ECO:0000313" key="4">
    <source>
        <dbReference type="Proteomes" id="UP000424527"/>
    </source>
</evidence>
<reference evidence="3 4" key="1">
    <citation type="submission" date="2019-07" db="EMBL/GenBank/DDBJ databases">
        <title>Chromosome genome assembly for large yellow croaker.</title>
        <authorList>
            <person name="Xiao S."/>
        </authorList>
    </citation>
    <scope>NUCLEOTIDE SEQUENCE [LARGE SCALE GENOMIC DNA]</scope>
    <source>
        <strain evidence="3">JMULYC20181020</strain>
        <tissue evidence="3">Muscle</tissue>
    </source>
</reference>
<dbReference type="PANTHER" id="PTHR40552">
    <property type="entry name" value="AT05186P-RELATED"/>
    <property type="match status" value="1"/>
</dbReference>
<feature type="region of interest" description="Disordered" evidence="1">
    <location>
        <begin position="19"/>
        <end position="47"/>
    </location>
</feature>
<evidence type="ECO:0000313" key="3">
    <source>
        <dbReference type="EMBL" id="KAE8291441.1"/>
    </source>
</evidence>
<protein>
    <recommendedName>
        <fullName evidence="2">DUF6570 domain-containing protein</fullName>
    </recommendedName>
</protein>
<sequence length="868" mass="99086">MPRKGKRSRAQKVRWTTVNLADPAPLSPTTSDHWAQMVPQTPPSTSQLWKMENAPTPTNSPAYKVLKIQTPPQSKYRWMTSEERGLDAPTCPRSPAEKLLHWQCKEPHIEVPQQRRSNAIFSVRATHSQSDERYHVFSRNHQCTCMALTFLAYHSEGSQFNTANLDRVLEMGDSLYVGIKNQLLLEDRYFQDHLTVEEMPQQVVTDNNVYEVCMSSIRCGHLKAQEGNPVGFLPLDAQLQALSTDVTHAILIVTPECIAVFTDRSGRYGVFDSHSRNARGLPYPDGTAIMLTFGHLSDLINHLHKLFNERGTHATYKFVPISFQSVDKPNECHGQPDDVENTQSPPAVHPPEICVKKQLGESNMEVPQLKTMARTQETKSDDTTDVPQRQDDVEVQDEVQKLSKLSKQQRRKVLRRTRSTKTETVSRNEYEKNKYAHCSDFRMKRLKAMKTKYARDSRHRQQKLLSAAGPRLRAKKRLYSLRRYMTDLDFQTQRKKYMAQRYEHSDVRQKRKVYATSRYVCDQDYRQKQKTRVTSRIKKKYRRTVINCHQTPMPQDQPQPVINAVMEAAISSFREKTKQGPTYVCTVCHRTLFPNQVMRCNRTKYIKNIDVASACLTGKYVHVCDMGCSSPCTMPHERMQEWICYSCDDHLRRGNLPSIAVANKLELAPIPTELAELNVLERQLIAKILPFAKIVALPKGQQRAVHGAVVCVPSEVEATVNCLPRPSSDAQLLQVKLKRRIKYKGHQYFFTVNMKNVLAGLATLKDIHSEYKDVSIDETATFDSLPDDLPCDEEQSQQDNGDASEQADQSQNPEKDELRPGLVLDSCMQPPDIAQEVLSYGDGIFSVAPAQGNKPWPSLCSFQQARTH</sequence>
<comment type="caution">
    <text evidence="3">The sequence shown here is derived from an EMBL/GenBank/DDBJ whole genome shotgun (WGS) entry which is preliminary data.</text>
</comment>
<proteinExistence type="predicted"/>
<dbReference type="SUPFAM" id="SSF54001">
    <property type="entry name" value="Cysteine proteinases"/>
    <property type="match status" value="1"/>
</dbReference>
<dbReference type="Proteomes" id="UP000424527">
    <property type="component" value="Unassembled WGS sequence"/>
</dbReference>
<dbReference type="InterPro" id="IPR038765">
    <property type="entry name" value="Papain-like_cys_pep_sf"/>
</dbReference>
<feature type="region of interest" description="Disordered" evidence="1">
    <location>
        <begin position="372"/>
        <end position="399"/>
    </location>
</feature>
<dbReference type="EMBL" id="REGW02000010">
    <property type="protein sequence ID" value="KAE8291441.1"/>
    <property type="molecule type" value="Genomic_DNA"/>
</dbReference>
<feature type="compositionally biased region" description="Polar residues" evidence="1">
    <location>
        <begin position="797"/>
        <end position="812"/>
    </location>
</feature>
<name>A0A6G0IJK7_LARCR</name>
<feature type="domain" description="DUF6570" evidence="2">
    <location>
        <begin position="653"/>
        <end position="779"/>
    </location>
</feature>
<feature type="compositionally biased region" description="Basic and acidic residues" evidence="1">
    <location>
        <begin position="376"/>
        <end position="392"/>
    </location>
</feature>
<evidence type="ECO:0000256" key="1">
    <source>
        <dbReference type="SAM" id="MobiDB-lite"/>
    </source>
</evidence>
<feature type="compositionally biased region" description="Acidic residues" evidence="1">
    <location>
        <begin position="785"/>
        <end position="796"/>
    </location>
</feature>
<organism evidence="3 4">
    <name type="scientific">Larimichthys crocea</name>
    <name type="common">Large yellow croaker</name>
    <name type="synonym">Pseudosciaena crocea</name>
    <dbReference type="NCBI Taxonomy" id="215358"/>
    <lineage>
        <taxon>Eukaryota</taxon>
        <taxon>Metazoa</taxon>
        <taxon>Chordata</taxon>
        <taxon>Craniata</taxon>
        <taxon>Vertebrata</taxon>
        <taxon>Euteleostomi</taxon>
        <taxon>Actinopterygii</taxon>
        <taxon>Neopterygii</taxon>
        <taxon>Teleostei</taxon>
        <taxon>Neoteleostei</taxon>
        <taxon>Acanthomorphata</taxon>
        <taxon>Eupercaria</taxon>
        <taxon>Sciaenidae</taxon>
        <taxon>Larimichthys</taxon>
    </lineage>
</organism>
<dbReference type="InterPro" id="IPR046700">
    <property type="entry name" value="DUF6570"/>
</dbReference>
<dbReference type="Pfam" id="PF20209">
    <property type="entry name" value="DUF6570"/>
    <property type="match status" value="1"/>
</dbReference>
<dbReference type="Gene3D" id="3.90.70.120">
    <property type="match status" value="1"/>
</dbReference>
<keyword evidence="4" id="KW-1185">Reference proteome</keyword>
<feature type="region of interest" description="Disordered" evidence="1">
    <location>
        <begin position="783"/>
        <end position="817"/>
    </location>
</feature>
<evidence type="ECO:0000259" key="2">
    <source>
        <dbReference type="Pfam" id="PF20209"/>
    </source>
</evidence>
<accession>A0A6G0IJK7</accession>
<dbReference type="AlphaFoldDB" id="A0A6G0IJK7"/>
<dbReference type="PANTHER" id="PTHR40552:SF6">
    <property type="entry name" value="FI09606P-RELATED"/>
    <property type="match status" value="1"/>
</dbReference>
<gene>
    <name evidence="3" type="ORF">D5F01_LYC11046</name>
</gene>